<protein>
    <recommendedName>
        <fullName evidence="2">TonB-dependent receptor-like beta-barrel domain-containing protein</fullName>
    </recommendedName>
</protein>
<evidence type="ECO:0000313" key="1">
    <source>
        <dbReference type="EMBL" id="SVC28655.1"/>
    </source>
</evidence>
<name>A0A382KYM9_9ZZZZ</name>
<dbReference type="AlphaFoldDB" id="A0A382KYM9"/>
<dbReference type="EMBL" id="UINC01083189">
    <property type="protein sequence ID" value="SVC28655.1"/>
    <property type="molecule type" value="Genomic_DNA"/>
</dbReference>
<evidence type="ECO:0008006" key="2">
    <source>
        <dbReference type="Google" id="ProtNLM"/>
    </source>
</evidence>
<feature type="non-terminal residue" evidence="1">
    <location>
        <position position="1"/>
    </location>
</feature>
<organism evidence="1">
    <name type="scientific">marine metagenome</name>
    <dbReference type="NCBI Taxonomy" id="408172"/>
    <lineage>
        <taxon>unclassified sequences</taxon>
        <taxon>metagenomes</taxon>
        <taxon>ecological metagenomes</taxon>
    </lineage>
</organism>
<proteinExistence type="predicted"/>
<sequence>NSRERLKNMEKILGFSVNDDINGYAEGRGVSGLTGPEVGKLINGGLDSIYLLFKRPAFKVIFKTPIPIYFTELNFQTELNQAPLNYLSHGSSSIQTDVRNWKNKLGFKVLKNQLNFSFGYDNQIKSPWDPESEADGEIKRSITDTKSGSIGLSFSNYPGLNYSIRLQDREDMIVSFGSNDSTTGLKEMSTHTIAPTYKISFGKTNINLNGNITMVNDLDLLSDTSGCYTILNNTFGINNNGDSTACINENDYYFTKGNNPLRDSGNLTSTYTGAISFSFPSPLSLNLGWGMSINSPNDLRQSETVITVLSTKLGYKFFENNLNATLGANYVMGFKAVMDSGIQVRLS</sequence>
<accession>A0A382KYM9</accession>
<reference evidence="1" key="1">
    <citation type="submission" date="2018-05" db="EMBL/GenBank/DDBJ databases">
        <authorList>
            <person name="Lanie J.A."/>
            <person name="Ng W.-L."/>
            <person name="Kazmierczak K.M."/>
            <person name="Andrzejewski T.M."/>
            <person name="Davidsen T.M."/>
            <person name="Wayne K.J."/>
            <person name="Tettelin H."/>
            <person name="Glass J.I."/>
            <person name="Rusch D."/>
            <person name="Podicherti R."/>
            <person name="Tsui H.-C.T."/>
            <person name="Winkler M.E."/>
        </authorList>
    </citation>
    <scope>NUCLEOTIDE SEQUENCE</scope>
</reference>
<gene>
    <name evidence="1" type="ORF">METZ01_LOCUS281509</name>
</gene>